<keyword evidence="4" id="KW-1003">Cell membrane</keyword>
<dbReference type="GO" id="GO:0005886">
    <property type="term" value="C:plasma membrane"/>
    <property type="evidence" value="ECO:0007669"/>
    <property type="project" value="UniProtKB-SubCell"/>
</dbReference>
<evidence type="ECO:0000256" key="3">
    <source>
        <dbReference type="ARBA" id="ARBA00022448"/>
    </source>
</evidence>
<evidence type="ECO:0000256" key="2">
    <source>
        <dbReference type="ARBA" id="ARBA00007783"/>
    </source>
</evidence>
<evidence type="ECO:0000256" key="6">
    <source>
        <dbReference type="ARBA" id="ARBA00022989"/>
    </source>
</evidence>
<dbReference type="InterPro" id="IPR051449">
    <property type="entry name" value="ABC-2_transporter_component"/>
</dbReference>
<dbReference type="Pfam" id="PF12698">
    <property type="entry name" value="ABC2_membrane_3"/>
    <property type="match status" value="1"/>
</dbReference>
<feature type="transmembrane region" description="Helical" evidence="8">
    <location>
        <begin position="21"/>
        <end position="40"/>
    </location>
</feature>
<evidence type="ECO:0000259" key="9">
    <source>
        <dbReference type="PROSITE" id="PS51012"/>
    </source>
</evidence>
<evidence type="ECO:0000313" key="10">
    <source>
        <dbReference type="EMBL" id="MCM1990488.1"/>
    </source>
</evidence>
<comment type="caution">
    <text evidence="10">The sequence shown here is derived from an EMBL/GenBank/DDBJ whole genome shotgun (WGS) entry which is preliminary data.</text>
</comment>
<evidence type="ECO:0000256" key="5">
    <source>
        <dbReference type="ARBA" id="ARBA00022692"/>
    </source>
</evidence>
<feature type="domain" description="ABC transmembrane type-2" evidence="9">
    <location>
        <begin position="149"/>
        <end position="372"/>
    </location>
</feature>
<keyword evidence="7 8" id="KW-0472">Membrane</keyword>
<dbReference type="GO" id="GO:0140359">
    <property type="term" value="F:ABC-type transporter activity"/>
    <property type="evidence" value="ECO:0007669"/>
    <property type="project" value="InterPro"/>
</dbReference>
<evidence type="ECO:0000256" key="1">
    <source>
        <dbReference type="ARBA" id="ARBA00004651"/>
    </source>
</evidence>
<keyword evidence="6 8" id="KW-1133">Transmembrane helix</keyword>
<name>A0A9J6P4E7_9CLOT</name>
<dbReference type="Gene3D" id="3.40.1710.10">
    <property type="entry name" value="abc type-2 transporter like domain"/>
    <property type="match status" value="1"/>
</dbReference>
<proteinExistence type="inferred from homology"/>
<reference evidence="10" key="1">
    <citation type="journal article" date="2021" name="mSystems">
        <title>Bacteria and Archaea Synergistically Convert Glycine Betaine to Biogenic Methane in the Formosa Cold Seep of the South China Sea.</title>
        <authorList>
            <person name="Li L."/>
            <person name="Zhang W."/>
            <person name="Zhang S."/>
            <person name="Song L."/>
            <person name="Sun Q."/>
            <person name="Zhang H."/>
            <person name="Xiang H."/>
            <person name="Dong X."/>
        </authorList>
    </citation>
    <scope>NUCLEOTIDE SEQUENCE</scope>
    <source>
        <strain evidence="10">ZWT</strain>
    </source>
</reference>
<dbReference type="Proteomes" id="UP001056429">
    <property type="component" value="Unassembled WGS sequence"/>
</dbReference>
<evidence type="ECO:0000256" key="4">
    <source>
        <dbReference type="ARBA" id="ARBA00022475"/>
    </source>
</evidence>
<comment type="subcellular location">
    <subcellularLocation>
        <location evidence="1">Cell membrane</location>
        <topology evidence="1">Multi-pass membrane protein</topology>
    </subcellularLocation>
</comment>
<accession>A0A9J6P4E7</accession>
<feature type="transmembrane region" description="Helical" evidence="8">
    <location>
        <begin position="347"/>
        <end position="367"/>
    </location>
</feature>
<organism evidence="10 11">
    <name type="scientific">Oceanirhabdus seepicola</name>
    <dbReference type="NCBI Taxonomy" id="2828781"/>
    <lineage>
        <taxon>Bacteria</taxon>
        <taxon>Bacillati</taxon>
        <taxon>Bacillota</taxon>
        <taxon>Clostridia</taxon>
        <taxon>Eubacteriales</taxon>
        <taxon>Clostridiaceae</taxon>
        <taxon>Oceanirhabdus</taxon>
    </lineage>
</organism>
<dbReference type="AlphaFoldDB" id="A0A9J6P4E7"/>
<dbReference type="EMBL" id="JAGSOJ010000002">
    <property type="protein sequence ID" value="MCM1990488.1"/>
    <property type="molecule type" value="Genomic_DNA"/>
</dbReference>
<sequence length="379" mass="42738">MNIIKMALNSLKLAFRGKFSIFRYIILPVMTVYVLIGLGTKTNDNGLRVNIIDNDKSYLSQLYIDELVNNNNIKVYSGDEDTTKLLTSDKIDISLEISKGFQEEALSDDSPSIIITSIKGSETSIWIKEYSNNLIELFKNLSKISGEDTKEFENLYDEYSKDKIKVENSIINYKGNVVEATGLAMGILIMFIMFNCIGNTSRILREKYNKTYYRIRTAPVSSFEYIMGNVLFNIILLFIQLTLVLIVIFKIQKADLGINPWILFTSIMSFGLSAIGIGMLIVAFSDRHGISGIAVPVIVTPTCMLSGCFFSVELMPDFMKKISYFFPQRWALNAIKTAQLGSSDIEVYISILVTLAFAAVFFLISSLKMRRSKAIQNHV</sequence>
<reference evidence="10" key="2">
    <citation type="submission" date="2021-04" db="EMBL/GenBank/DDBJ databases">
        <authorList>
            <person name="Dong X."/>
        </authorList>
    </citation>
    <scope>NUCLEOTIDE SEQUENCE</scope>
    <source>
        <strain evidence="10">ZWT</strain>
    </source>
</reference>
<dbReference type="PANTHER" id="PTHR30294:SF45">
    <property type="entry name" value="LINEARMYCIN RESISTANCE PERMEASE PROTEIN LNRN"/>
    <property type="match status" value="1"/>
</dbReference>
<evidence type="ECO:0000256" key="7">
    <source>
        <dbReference type="ARBA" id="ARBA00023136"/>
    </source>
</evidence>
<feature type="transmembrane region" description="Helical" evidence="8">
    <location>
        <begin position="261"/>
        <end position="283"/>
    </location>
</feature>
<dbReference type="InterPro" id="IPR047817">
    <property type="entry name" value="ABC2_TM_bact-type"/>
</dbReference>
<dbReference type="PROSITE" id="PS51012">
    <property type="entry name" value="ABC_TM2"/>
    <property type="match status" value="1"/>
</dbReference>
<keyword evidence="5 8" id="KW-0812">Transmembrane</keyword>
<dbReference type="InterPro" id="IPR013525">
    <property type="entry name" value="ABC2_TM"/>
</dbReference>
<feature type="transmembrane region" description="Helical" evidence="8">
    <location>
        <begin position="183"/>
        <end position="204"/>
    </location>
</feature>
<keyword evidence="3" id="KW-0813">Transport</keyword>
<comment type="similarity">
    <text evidence="2">Belongs to the ABC-2 integral membrane protein family.</text>
</comment>
<evidence type="ECO:0000313" key="11">
    <source>
        <dbReference type="Proteomes" id="UP001056429"/>
    </source>
</evidence>
<dbReference type="PANTHER" id="PTHR30294">
    <property type="entry name" value="MEMBRANE COMPONENT OF ABC TRANSPORTER YHHJ-RELATED"/>
    <property type="match status" value="1"/>
</dbReference>
<gene>
    <name evidence="10" type="ORF">KDK92_12220</name>
</gene>
<evidence type="ECO:0000256" key="8">
    <source>
        <dbReference type="SAM" id="Phobius"/>
    </source>
</evidence>
<feature type="transmembrane region" description="Helical" evidence="8">
    <location>
        <begin position="290"/>
        <end position="312"/>
    </location>
</feature>
<protein>
    <submittedName>
        <fullName evidence="10">ABC transporter permease</fullName>
    </submittedName>
</protein>
<dbReference type="RefSeq" id="WP_250859520.1">
    <property type="nucleotide sequence ID" value="NZ_JAGSOJ010000002.1"/>
</dbReference>
<keyword evidence="11" id="KW-1185">Reference proteome</keyword>
<feature type="transmembrane region" description="Helical" evidence="8">
    <location>
        <begin position="225"/>
        <end position="249"/>
    </location>
</feature>